<dbReference type="InterPro" id="IPR050833">
    <property type="entry name" value="Poly_Biosynth_Transport"/>
</dbReference>
<evidence type="ECO:0000313" key="8">
    <source>
        <dbReference type="EMBL" id="MCB5363234.1"/>
    </source>
</evidence>
<evidence type="ECO:0000256" key="3">
    <source>
        <dbReference type="ARBA" id="ARBA00022475"/>
    </source>
</evidence>
<evidence type="ECO:0000256" key="1">
    <source>
        <dbReference type="ARBA" id="ARBA00004651"/>
    </source>
</evidence>
<comment type="similarity">
    <text evidence="2">Belongs to the polysaccharide synthase family.</text>
</comment>
<keyword evidence="9" id="KW-1185">Reference proteome</keyword>
<dbReference type="PANTHER" id="PTHR30250:SF10">
    <property type="entry name" value="LIPOPOLYSACCHARIDE BIOSYNTHESIS PROTEIN WZXC"/>
    <property type="match status" value="1"/>
</dbReference>
<evidence type="ECO:0000256" key="2">
    <source>
        <dbReference type="ARBA" id="ARBA00007430"/>
    </source>
</evidence>
<evidence type="ECO:0000256" key="6">
    <source>
        <dbReference type="ARBA" id="ARBA00023136"/>
    </source>
</evidence>
<dbReference type="PANTHER" id="PTHR30250">
    <property type="entry name" value="PST FAMILY PREDICTED COLANIC ACID TRANSPORTER"/>
    <property type="match status" value="1"/>
</dbReference>
<feature type="transmembrane region" description="Helical" evidence="7">
    <location>
        <begin position="329"/>
        <end position="352"/>
    </location>
</feature>
<keyword evidence="5 7" id="KW-1133">Transmembrane helix</keyword>
<evidence type="ECO:0000256" key="5">
    <source>
        <dbReference type="ARBA" id="ARBA00022989"/>
    </source>
</evidence>
<feature type="transmembrane region" description="Helical" evidence="7">
    <location>
        <begin position="381"/>
        <end position="400"/>
    </location>
</feature>
<feature type="transmembrane region" description="Helical" evidence="7">
    <location>
        <begin position="171"/>
        <end position="195"/>
    </location>
</feature>
<comment type="caution">
    <text evidence="8">The sequence shown here is derived from an EMBL/GenBank/DDBJ whole genome shotgun (WGS) entry which is preliminary data.</text>
</comment>
<feature type="transmembrane region" description="Helical" evidence="7">
    <location>
        <begin position="40"/>
        <end position="62"/>
    </location>
</feature>
<feature type="transmembrane region" description="Helical" evidence="7">
    <location>
        <begin position="244"/>
        <end position="267"/>
    </location>
</feature>
<evidence type="ECO:0000256" key="4">
    <source>
        <dbReference type="ARBA" id="ARBA00022692"/>
    </source>
</evidence>
<organism evidence="8 9">
    <name type="scientific">Mesopusillimonas faecipullorum</name>
    <dbReference type="NCBI Taxonomy" id="2755040"/>
    <lineage>
        <taxon>Bacteria</taxon>
        <taxon>Pseudomonadati</taxon>
        <taxon>Pseudomonadota</taxon>
        <taxon>Betaproteobacteria</taxon>
        <taxon>Burkholderiales</taxon>
        <taxon>Alcaligenaceae</taxon>
        <taxon>Mesopusillimonas</taxon>
    </lineage>
</organism>
<evidence type="ECO:0000313" key="9">
    <source>
        <dbReference type="Proteomes" id="UP000776983"/>
    </source>
</evidence>
<sequence>MSSFWRSVSSVFMGTLLAQVIPIAGALVIARQYLPEAFGVYSVWLGVVTFLSVVLTARYEAALALEEDGAARQYAVFATVMMTLVLTALAVVVIGAMAWLTPSWLDELSARGLLLLTPSALALALSQIWQSWAAAEGSYKYLSVMRIVQAAGITLLQILAGVFLATADALAAAYLAGVLLGCLVSVIVLRINIVWKWRAIWPASKIFWYRQKNFPIFALPADSISAASAQLPVLIVAARFGAETAGWLAMAMRMLGAPIGLLGKAVLDVFKRRAAQSFRDRGECRADYLQTFQVLGAGSLAFCLVMFFWGQEAFVLLLGPEWAQAGVVALWLTPLFMMRFIASPLSYMVYIAGKQHLDLFWQAALLAVTYFSLHLPQQHDLALQLYSAGYSLLYVVYLVMSYRFSLGKNR</sequence>
<keyword evidence="3" id="KW-1003">Cell membrane</keyword>
<comment type="subcellular location">
    <subcellularLocation>
        <location evidence="1">Cell membrane</location>
        <topology evidence="1">Multi-pass membrane protein</topology>
    </subcellularLocation>
</comment>
<protein>
    <submittedName>
        <fullName evidence="8">Lipopolysaccharide biosynthesis protein</fullName>
    </submittedName>
</protein>
<dbReference type="Proteomes" id="UP000776983">
    <property type="component" value="Unassembled WGS sequence"/>
</dbReference>
<feature type="transmembrane region" description="Helical" evidence="7">
    <location>
        <begin position="359"/>
        <end position="375"/>
    </location>
</feature>
<dbReference type="EMBL" id="JACDXW010000002">
    <property type="protein sequence ID" value="MCB5363234.1"/>
    <property type="molecule type" value="Genomic_DNA"/>
</dbReference>
<proteinExistence type="inferred from homology"/>
<feature type="transmembrane region" description="Helical" evidence="7">
    <location>
        <begin position="147"/>
        <end position="165"/>
    </location>
</feature>
<name>A0ABS8CCA5_9BURK</name>
<keyword evidence="4 7" id="KW-0812">Transmembrane</keyword>
<accession>A0ABS8CCA5</accession>
<feature type="transmembrane region" description="Helical" evidence="7">
    <location>
        <begin position="112"/>
        <end position="135"/>
    </location>
</feature>
<feature type="transmembrane region" description="Helical" evidence="7">
    <location>
        <begin position="12"/>
        <end position="34"/>
    </location>
</feature>
<evidence type="ECO:0000256" key="7">
    <source>
        <dbReference type="SAM" id="Phobius"/>
    </source>
</evidence>
<dbReference type="Pfam" id="PF13440">
    <property type="entry name" value="Polysacc_synt_3"/>
    <property type="match status" value="1"/>
</dbReference>
<feature type="transmembrane region" description="Helical" evidence="7">
    <location>
        <begin position="74"/>
        <end position="100"/>
    </location>
</feature>
<gene>
    <name evidence="8" type="ORF">H0484_05620</name>
</gene>
<feature type="transmembrane region" description="Helical" evidence="7">
    <location>
        <begin position="216"/>
        <end position="238"/>
    </location>
</feature>
<dbReference type="RefSeq" id="WP_226953520.1">
    <property type="nucleotide sequence ID" value="NZ_JACDXW010000002.1"/>
</dbReference>
<keyword evidence="6 7" id="KW-0472">Membrane</keyword>
<feature type="transmembrane region" description="Helical" evidence="7">
    <location>
        <begin position="288"/>
        <end position="309"/>
    </location>
</feature>
<reference evidence="8 9" key="1">
    <citation type="submission" date="2020-07" db="EMBL/GenBank/DDBJ databases">
        <title>Pusillimonas sp. nov., isolated from poultry manure in Taiwan.</title>
        <authorList>
            <person name="Lin S.-Y."/>
            <person name="Tang Y.-S."/>
            <person name="Young C.-C."/>
        </authorList>
    </citation>
    <scope>NUCLEOTIDE SEQUENCE [LARGE SCALE GENOMIC DNA]</scope>
    <source>
        <strain evidence="8 9">CC-YST705</strain>
    </source>
</reference>